<proteinExistence type="predicted"/>
<feature type="coiled-coil region" evidence="1">
    <location>
        <begin position="67"/>
        <end position="94"/>
    </location>
</feature>
<keyword evidence="1" id="KW-0175">Coiled coil</keyword>
<dbReference type="EMBL" id="JACHXA010000001">
    <property type="protein sequence ID" value="MBB3063960.1"/>
    <property type="molecule type" value="Genomic_DNA"/>
</dbReference>
<dbReference type="Proteomes" id="UP000581135">
    <property type="component" value="Unassembled WGS sequence"/>
</dbReference>
<name>A0A839SQD3_9PROT</name>
<dbReference type="AlphaFoldDB" id="A0A839SQD3"/>
<dbReference type="RefSeq" id="WP_183414767.1">
    <property type="nucleotide sequence ID" value="NZ_JACHXA010000001.1"/>
</dbReference>
<evidence type="ECO:0000313" key="2">
    <source>
        <dbReference type="EMBL" id="MBB3063960.1"/>
    </source>
</evidence>
<comment type="caution">
    <text evidence="2">The sequence shown here is derived from an EMBL/GenBank/DDBJ whole genome shotgun (WGS) entry which is preliminary data.</text>
</comment>
<evidence type="ECO:0000313" key="3">
    <source>
        <dbReference type="Proteomes" id="UP000581135"/>
    </source>
</evidence>
<protein>
    <submittedName>
        <fullName evidence="2">Uncharacterized protein</fullName>
    </submittedName>
</protein>
<sequence length="242" mass="26816">MVRAKPKKKWRPELTGKQDGLAADELRHLARMFRGKSGASLDEIEDELEHCVMEAQFDAGMSPPPSMAEIRSALTRLSKRLQSVEQAFADLDTESIMHLERALYETPYASDRDPLPKPDPMKKNVPTLQHTIMSLVMGRLLTSSSTLQTAIQGLLSGDQLKAGRAGRKSDDGLDTLIEGLANAYERFVGEPARSGISYDRHARLYDGSFFRIVEEALRLGLPEKSATNAALGKRIVRALKPK</sequence>
<reference evidence="2 3" key="1">
    <citation type="submission" date="2020-08" db="EMBL/GenBank/DDBJ databases">
        <title>Genomic Encyclopedia of Type Strains, Phase III (KMG-III): the genomes of soil and plant-associated and newly described type strains.</title>
        <authorList>
            <person name="Whitman W."/>
        </authorList>
    </citation>
    <scope>NUCLEOTIDE SEQUENCE [LARGE SCALE GENOMIC DNA]</scope>
    <source>
        <strain evidence="2 3">CECT 8803</strain>
    </source>
</reference>
<keyword evidence="3" id="KW-1185">Reference proteome</keyword>
<evidence type="ECO:0000256" key="1">
    <source>
        <dbReference type="SAM" id="Coils"/>
    </source>
</evidence>
<accession>A0A839SQD3</accession>
<gene>
    <name evidence="2" type="ORF">FHR98_000225</name>
</gene>
<organism evidence="2 3">
    <name type="scientific">Limibacillus halophilus</name>
    <dbReference type="NCBI Taxonomy" id="1579333"/>
    <lineage>
        <taxon>Bacteria</taxon>
        <taxon>Pseudomonadati</taxon>
        <taxon>Pseudomonadota</taxon>
        <taxon>Alphaproteobacteria</taxon>
        <taxon>Rhodospirillales</taxon>
        <taxon>Rhodovibrionaceae</taxon>
        <taxon>Limibacillus</taxon>
    </lineage>
</organism>